<evidence type="ECO:0000259" key="2">
    <source>
        <dbReference type="Pfam" id="PF11977"/>
    </source>
</evidence>
<dbReference type="AlphaFoldDB" id="A0A8S2D2T4"/>
<evidence type="ECO:0000313" key="4">
    <source>
        <dbReference type="EMBL" id="CAF3582865.1"/>
    </source>
</evidence>
<dbReference type="GO" id="GO:0005634">
    <property type="term" value="C:nucleus"/>
    <property type="evidence" value="ECO:0007669"/>
    <property type="project" value="TreeGrafter"/>
</dbReference>
<organism evidence="3 5">
    <name type="scientific">Didymodactylos carnosus</name>
    <dbReference type="NCBI Taxonomy" id="1234261"/>
    <lineage>
        <taxon>Eukaryota</taxon>
        <taxon>Metazoa</taxon>
        <taxon>Spiralia</taxon>
        <taxon>Gnathifera</taxon>
        <taxon>Rotifera</taxon>
        <taxon>Eurotatoria</taxon>
        <taxon>Bdelloidea</taxon>
        <taxon>Philodinida</taxon>
        <taxon>Philodinidae</taxon>
        <taxon>Didymodactylos</taxon>
    </lineage>
</organism>
<feature type="compositionally biased region" description="Basic and acidic residues" evidence="1">
    <location>
        <begin position="54"/>
        <end position="67"/>
    </location>
</feature>
<dbReference type="Pfam" id="PF11977">
    <property type="entry name" value="RNase_Zc3h12a"/>
    <property type="match status" value="1"/>
</dbReference>
<feature type="compositionally biased region" description="Low complexity" evidence="1">
    <location>
        <begin position="27"/>
        <end position="50"/>
    </location>
</feature>
<dbReference type="InterPro" id="IPR051101">
    <property type="entry name" value="ZC3H12/N4BP1_RNase_Reg"/>
</dbReference>
<feature type="compositionally biased region" description="Basic and acidic residues" evidence="1">
    <location>
        <begin position="7"/>
        <end position="16"/>
    </location>
</feature>
<gene>
    <name evidence="3" type="ORF">OVA965_LOCUS4574</name>
    <name evidence="4" type="ORF">TMI583_LOCUS4572</name>
</gene>
<evidence type="ECO:0000313" key="3">
    <source>
        <dbReference type="EMBL" id="CAF0799599.1"/>
    </source>
</evidence>
<feature type="compositionally biased region" description="Basic and acidic residues" evidence="1">
    <location>
        <begin position="80"/>
        <end position="90"/>
    </location>
</feature>
<protein>
    <recommendedName>
        <fullName evidence="2">RNase NYN domain-containing protein</fullName>
    </recommendedName>
</protein>
<dbReference type="EMBL" id="CAJOBA010001215">
    <property type="protein sequence ID" value="CAF3582865.1"/>
    <property type="molecule type" value="Genomic_DNA"/>
</dbReference>
<proteinExistence type="predicted"/>
<feature type="compositionally biased region" description="Polar residues" evidence="1">
    <location>
        <begin position="17"/>
        <end position="26"/>
    </location>
</feature>
<dbReference type="EMBL" id="CAJNOK010001215">
    <property type="protein sequence ID" value="CAF0799599.1"/>
    <property type="molecule type" value="Genomic_DNA"/>
</dbReference>
<dbReference type="GO" id="GO:0004521">
    <property type="term" value="F:RNA endonuclease activity"/>
    <property type="evidence" value="ECO:0007669"/>
    <property type="project" value="TreeGrafter"/>
</dbReference>
<dbReference type="InterPro" id="IPR021869">
    <property type="entry name" value="RNase_Zc3h12_NYN"/>
</dbReference>
<dbReference type="PANTHER" id="PTHR12876:SF35">
    <property type="entry name" value="LD08718P-RELATED"/>
    <property type="match status" value="1"/>
</dbReference>
<evidence type="ECO:0000256" key="1">
    <source>
        <dbReference type="SAM" id="MobiDB-lite"/>
    </source>
</evidence>
<sequence>MTTANESRQDSTDHHQNYINHSELVNSSPSTPSSFSCSSSPCTSTTTTPPNKHMQRDNEVDSGRSSDLDETDATTTFKQVKNESELKQQKQDDLNSDILQKINKGLSLGYEYDLIQHVIKQNDKDMDMSKFLEELVRTADSSLNNNSYTMKNNSNSANSNQNSNTINNNYMNGTIFMNMKSNGGFDSCHENIILQAIGTQNINNNNINHSINNSTQQHIVPHDVYVVDGADIACNYGNGIFSWKGIEICIKYLHSHGHKKVYVALPYHLKNHRQNLQFLESKALRDLEKKNMLVYTNRNFKQTNKHESIQHISEMLKYVHKSKGHLITNVSLKEVILDFTIYKHILEERVVRYKFQHDNFLPLLVAITNGEDGECEVHYPLCPYGKKCTYGVKCKWEHPERRNQNLVSVTDSVIMKARLEKSKLDYRQQSAQSFIQSPLVDTLIASAPMPLVNKDGVQHVLVNNGFKPKFKPYSTAPNTLVHMHSNDRDSNNFSNDMVMQHKLFCDHANEDI</sequence>
<name>A0A8S2D2T4_9BILA</name>
<feature type="region of interest" description="Disordered" evidence="1">
    <location>
        <begin position="1"/>
        <end position="90"/>
    </location>
</feature>
<accession>A0A8S2D2T4</accession>
<reference evidence="3" key="1">
    <citation type="submission" date="2021-02" db="EMBL/GenBank/DDBJ databases">
        <authorList>
            <person name="Nowell W R."/>
        </authorList>
    </citation>
    <scope>NUCLEOTIDE SEQUENCE</scope>
</reference>
<dbReference type="Gene3D" id="3.40.50.11980">
    <property type="match status" value="1"/>
</dbReference>
<dbReference type="GO" id="GO:0036464">
    <property type="term" value="C:cytoplasmic ribonucleoprotein granule"/>
    <property type="evidence" value="ECO:0007669"/>
    <property type="project" value="TreeGrafter"/>
</dbReference>
<feature type="domain" description="RNase NYN" evidence="2">
    <location>
        <begin position="226"/>
        <end position="361"/>
    </location>
</feature>
<dbReference type="Proteomes" id="UP000677228">
    <property type="component" value="Unassembled WGS sequence"/>
</dbReference>
<dbReference type="GO" id="GO:0003729">
    <property type="term" value="F:mRNA binding"/>
    <property type="evidence" value="ECO:0007669"/>
    <property type="project" value="TreeGrafter"/>
</dbReference>
<dbReference type="PANTHER" id="PTHR12876">
    <property type="entry name" value="N4BP1-RELATED"/>
    <property type="match status" value="1"/>
</dbReference>
<dbReference type="Proteomes" id="UP000682733">
    <property type="component" value="Unassembled WGS sequence"/>
</dbReference>
<evidence type="ECO:0000313" key="5">
    <source>
        <dbReference type="Proteomes" id="UP000677228"/>
    </source>
</evidence>
<comment type="caution">
    <text evidence="3">The sequence shown here is derived from an EMBL/GenBank/DDBJ whole genome shotgun (WGS) entry which is preliminary data.</text>
</comment>